<dbReference type="Gene3D" id="2.170.120.12">
    <property type="entry name" value="DNA-directed RNA polymerase, insert domain"/>
    <property type="match status" value="1"/>
</dbReference>
<dbReference type="Pfam" id="PF01000">
    <property type="entry name" value="RNA_pol_A_bac"/>
    <property type="match status" value="1"/>
</dbReference>
<dbReference type="SUPFAM" id="SSF56553">
    <property type="entry name" value="Insert subdomain of RNA polymerase alpha subunit"/>
    <property type="match status" value="1"/>
</dbReference>
<dbReference type="InterPro" id="IPR050518">
    <property type="entry name" value="Rpo3/RPB3_RNA_Pol_subunit"/>
</dbReference>
<dbReference type="SUPFAM" id="SSF55257">
    <property type="entry name" value="RBP11-like subunits of RNA polymerase"/>
    <property type="match status" value="1"/>
</dbReference>
<sequence>MIKTEKYVINRVGLTPKFEKPHIQEKLKTKKRGKASPIHPFSVKIHSMDDKNLELDFIGLDFSLANAYRRIILAEVATMAIEKVHMYNNTSIVQDEVLAHRIGLVPLSISPHFFNFRKPGSTESEDVTEETCLKFKLRVKCRGKKDTRPNAVQDPDDVSTDLVDKLVTTEDLQWVPIGNQASTFEGVTVAPLVEDLKLPADIKCNFHITLAKLNPGQKILLEAYAYKGIGSDHAKFQPGLCWYRMLPEVTLNRRVLNEHARQLQQCFSPGVIELIKNEEGDEEAIVMDARYDTSSRNVYKYDHLKDAVTMTKNTKHIIFHVESHSAMKSYEILDSAVTIMIEKCDTLLQLLET</sequence>
<dbReference type="GO" id="GO:0006351">
    <property type="term" value="P:DNA-templated transcription"/>
    <property type="evidence" value="ECO:0007669"/>
    <property type="project" value="InterPro"/>
</dbReference>
<dbReference type="PANTHER" id="PTHR11800:SF13">
    <property type="entry name" value="DNA-DIRECTED RNA POLYMERASES I AND III SUBUNIT RPAC1"/>
    <property type="match status" value="1"/>
</dbReference>
<evidence type="ECO:0000256" key="2">
    <source>
        <dbReference type="ARBA" id="ARBA00023163"/>
    </source>
</evidence>
<dbReference type="GO" id="GO:0003899">
    <property type="term" value="F:DNA-directed RNA polymerase activity"/>
    <property type="evidence" value="ECO:0007669"/>
    <property type="project" value="InterPro"/>
</dbReference>
<keyword evidence="1 5" id="KW-0240">DNA-directed RNA polymerase</keyword>
<organism evidence="5">
    <name type="scientific">Hirondellea gigas</name>
    <dbReference type="NCBI Taxonomy" id="1518452"/>
    <lineage>
        <taxon>Eukaryota</taxon>
        <taxon>Metazoa</taxon>
        <taxon>Ecdysozoa</taxon>
        <taxon>Arthropoda</taxon>
        <taxon>Crustacea</taxon>
        <taxon>Multicrustacea</taxon>
        <taxon>Malacostraca</taxon>
        <taxon>Eumalacostraca</taxon>
        <taxon>Peracarida</taxon>
        <taxon>Amphipoda</taxon>
        <taxon>Amphilochidea</taxon>
        <taxon>Lysianassida</taxon>
        <taxon>Lysianassidira</taxon>
        <taxon>Lysianassoidea</taxon>
        <taxon>Lysianassidae</taxon>
        <taxon>Hirondellea</taxon>
    </lineage>
</organism>
<dbReference type="Pfam" id="PF01193">
    <property type="entry name" value="RNA_pol_L"/>
    <property type="match status" value="1"/>
</dbReference>
<reference evidence="5" key="1">
    <citation type="journal article" date="2018" name="Biosci. Biotechnol. Biochem.">
        <title>Polysaccharide hydrolase of the hadal zone amphipods Hirondellea gigas.</title>
        <authorList>
            <person name="Kobayashi H."/>
            <person name="Nagahama T."/>
            <person name="Arai W."/>
            <person name="Sasagawa Y."/>
            <person name="Umeda M."/>
            <person name="Hayashi T."/>
            <person name="Nikaido I."/>
            <person name="Watanabe H."/>
            <person name="Oguri K."/>
            <person name="Kitazato H."/>
            <person name="Fujioka K."/>
            <person name="Kido Y."/>
            <person name="Takami H."/>
        </authorList>
    </citation>
    <scope>NUCLEOTIDE SEQUENCE</scope>
    <source>
        <tissue evidence="5">Whole body</tissue>
    </source>
</reference>
<dbReference type="PANTHER" id="PTHR11800">
    <property type="entry name" value="DNA-DIRECTED RNA POLYMERASE"/>
    <property type="match status" value="1"/>
</dbReference>
<evidence type="ECO:0000256" key="1">
    <source>
        <dbReference type="ARBA" id="ARBA00022478"/>
    </source>
</evidence>
<evidence type="ECO:0000313" key="5">
    <source>
        <dbReference type="EMBL" id="LAB68561.1"/>
    </source>
</evidence>
<dbReference type="GO" id="GO:0005736">
    <property type="term" value="C:RNA polymerase I complex"/>
    <property type="evidence" value="ECO:0007669"/>
    <property type="project" value="TreeGrafter"/>
</dbReference>
<dbReference type="Gene3D" id="3.30.1360.10">
    <property type="entry name" value="RNA polymerase, RBP11-like subunit"/>
    <property type="match status" value="1"/>
</dbReference>
<dbReference type="InterPro" id="IPR011262">
    <property type="entry name" value="DNA-dir_RNA_pol_insert"/>
</dbReference>
<evidence type="ECO:0000259" key="4">
    <source>
        <dbReference type="SMART" id="SM00662"/>
    </source>
</evidence>
<name>A0A2P2I3H8_9CRUS</name>
<dbReference type="EMBL" id="IACF01002928">
    <property type="protein sequence ID" value="LAB68561.1"/>
    <property type="molecule type" value="mRNA"/>
</dbReference>
<dbReference type="InterPro" id="IPR036603">
    <property type="entry name" value="RBP11-like"/>
</dbReference>
<evidence type="ECO:0000256" key="3">
    <source>
        <dbReference type="ARBA" id="ARBA00025804"/>
    </source>
</evidence>
<dbReference type="GO" id="GO:0005666">
    <property type="term" value="C:RNA polymerase III complex"/>
    <property type="evidence" value="ECO:0007669"/>
    <property type="project" value="TreeGrafter"/>
</dbReference>
<dbReference type="AlphaFoldDB" id="A0A2P2I3H8"/>
<accession>A0A2P2I3H8</accession>
<keyword evidence="2" id="KW-0804">Transcription</keyword>
<dbReference type="HAMAP" id="MF_00320">
    <property type="entry name" value="RNApol_arch_Rpo3"/>
    <property type="match status" value="1"/>
</dbReference>
<dbReference type="InterPro" id="IPR022842">
    <property type="entry name" value="RNAP_Rpo3/Rpb3/RPAC1"/>
</dbReference>
<dbReference type="InterPro" id="IPR036643">
    <property type="entry name" value="RNApol_insert_sf"/>
</dbReference>
<proteinExistence type="evidence at transcript level"/>
<dbReference type="InterPro" id="IPR011263">
    <property type="entry name" value="DNA-dir_RNA_pol_RpoA/D/Rpb3"/>
</dbReference>
<dbReference type="SMART" id="SM00662">
    <property type="entry name" value="RPOLD"/>
    <property type="match status" value="1"/>
</dbReference>
<protein>
    <submittedName>
        <fullName evidence="5">DNA-directed RNA polymerases I and III subunit RPAC1-like</fullName>
    </submittedName>
</protein>
<dbReference type="CDD" id="cd07032">
    <property type="entry name" value="RNAP_I_II_AC40"/>
    <property type="match status" value="1"/>
</dbReference>
<dbReference type="InterPro" id="IPR033901">
    <property type="entry name" value="RNAPI/III_AC40"/>
</dbReference>
<feature type="domain" description="DNA-directed RNA polymerase RpoA/D/Rpb3-type" evidence="4">
    <location>
        <begin position="52"/>
        <end position="350"/>
    </location>
</feature>
<comment type="similarity">
    <text evidence="3">Belongs to the archaeal Rpo3/eukaryotic RPB3 RNA polymerase subunit family.</text>
</comment>
<dbReference type="GO" id="GO:0046983">
    <property type="term" value="F:protein dimerization activity"/>
    <property type="evidence" value="ECO:0007669"/>
    <property type="project" value="InterPro"/>
</dbReference>